<sequence length="139" mass="14797">MFHPHVNLIRKALADGEIGRPTLIEADYLHAMSPADVTGLIGDPAHWRGRIEPTASCTHTLSPILSLTGELPVEVSAYPVEPKAEGTVHILEGFRACVEHGAQPLVPVEQAIAASLVGVAGARSLREGSRPIEMPKLSE</sequence>
<dbReference type="AlphaFoldDB" id="A0A4R6NZW9"/>
<protein>
    <recommendedName>
        <fullName evidence="3">Gfo/Idh/MocA-like oxidoreductase C-terminal domain-containing protein</fullName>
    </recommendedName>
</protein>
<organism evidence="1 2">
    <name type="scientific">Nocardia ignorata</name>
    <dbReference type="NCBI Taxonomy" id="145285"/>
    <lineage>
        <taxon>Bacteria</taxon>
        <taxon>Bacillati</taxon>
        <taxon>Actinomycetota</taxon>
        <taxon>Actinomycetes</taxon>
        <taxon>Mycobacteriales</taxon>
        <taxon>Nocardiaceae</taxon>
        <taxon>Nocardia</taxon>
    </lineage>
</organism>
<evidence type="ECO:0000313" key="1">
    <source>
        <dbReference type="EMBL" id="TDP29400.1"/>
    </source>
</evidence>
<evidence type="ECO:0008006" key="3">
    <source>
        <dbReference type="Google" id="ProtNLM"/>
    </source>
</evidence>
<dbReference type="SUPFAM" id="SSF55347">
    <property type="entry name" value="Glyceraldehyde-3-phosphate dehydrogenase-like, C-terminal domain"/>
    <property type="match status" value="1"/>
</dbReference>
<evidence type="ECO:0000313" key="2">
    <source>
        <dbReference type="Proteomes" id="UP000295087"/>
    </source>
</evidence>
<accession>A0A4R6NZW9</accession>
<dbReference type="Proteomes" id="UP000295087">
    <property type="component" value="Unassembled WGS sequence"/>
</dbReference>
<reference evidence="1 2" key="1">
    <citation type="submission" date="2019-03" db="EMBL/GenBank/DDBJ databases">
        <title>Genomic Encyclopedia of Type Strains, Phase IV (KMG-IV): sequencing the most valuable type-strain genomes for metagenomic binning, comparative biology and taxonomic classification.</title>
        <authorList>
            <person name="Goeker M."/>
        </authorList>
    </citation>
    <scope>NUCLEOTIDE SEQUENCE [LARGE SCALE GENOMIC DNA]</scope>
    <source>
        <strain evidence="1 2">DSM 44496</strain>
    </source>
</reference>
<dbReference type="Gene3D" id="3.30.360.10">
    <property type="entry name" value="Dihydrodipicolinate Reductase, domain 2"/>
    <property type="match status" value="1"/>
</dbReference>
<dbReference type="EMBL" id="SNXK01000013">
    <property type="protein sequence ID" value="TDP29400.1"/>
    <property type="molecule type" value="Genomic_DNA"/>
</dbReference>
<proteinExistence type="predicted"/>
<gene>
    <name evidence="1" type="ORF">DFR75_11369</name>
</gene>
<name>A0A4R6NZW9_NOCIG</name>
<keyword evidence="2" id="KW-1185">Reference proteome</keyword>
<comment type="caution">
    <text evidence="1">The sequence shown here is derived from an EMBL/GenBank/DDBJ whole genome shotgun (WGS) entry which is preliminary data.</text>
</comment>